<name>A0A0F6VZL3_9BACT</name>
<proteinExistence type="predicted"/>
<gene>
    <name evidence="3" type="ORF">DB32_000791</name>
</gene>
<dbReference type="InterPro" id="IPR017853">
    <property type="entry name" value="GH"/>
</dbReference>
<dbReference type="STRING" id="927083.DB32_000791"/>
<reference evidence="3 4" key="1">
    <citation type="submission" date="2015-03" db="EMBL/GenBank/DDBJ databases">
        <title>Genome assembly of Sandaracinus amylolyticus DSM 53668.</title>
        <authorList>
            <person name="Sharma G."/>
            <person name="Subramanian S."/>
        </authorList>
    </citation>
    <scope>NUCLEOTIDE SEQUENCE [LARGE SCALE GENOMIC DNA]</scope>
    <source>
        <strain evidence="3 4">DSM 53668</strain>
    </source>
</reference>
<dbReference type="SUPFAM" id="SSF51445">
    <property type="entry name" value="(Trans)glycosidases"/>
    <property type="match status" value="1"/>
</dbReference>
<dbReference type="Pfam" id="PF22157">
    <property type="entry name" value="SupH-like_C"/>
    <property type="match status" value="1"/>
</dbReference>
<dbReference type="Gene3D" id="3.20.20.80">
    <property type="entry name" value="Glycosidases"/>
    <property type="match status" value="1"/>
</dbReference>
<dbReference type="AlphaFoldDB" id="A0A0F6VZL3"/>
<feature type="compositionally biased region" description="Basic residues" evidence="1">
    <location>
        <begin position="564"/>
        <end position="580"/>
    </location>
</feature>
<dbReference type="Gene3D" id="2.60.40.1180">
    <property type="entry name" value="Golgi alpha-mannosidase II"/>
    <property type="match status" value="1"/>
</dbReference>
<dbReference type="PANTHER" id="PTHR10357:SF219">
    <property type="entry name" value="MALTOSE ALPHA-D-GLUCOSYLTRANSFERASE"/>
    <property type="match status" value="1"/>
</dbReference>
<dbReference type="InterPro" id="IPR006047">
    <property type="entry name" value="GH13_cat_dom"/>
</dbReference>
<keyword evidence="4" id="KW-1185">Reference proteome</keyword>
<feature type="region of interest" description="Disordered" evidence="1">
    <location>
        <begin position="554"/>
        <end position="580"/>
    </location>
</feature>
<dbReference type="SMART" id="SM00642">
    <property type="entry name" value="Aamy"/>
    <property type="match status" value="1"/>
</dbReference>
<accession>A0A0F6VZL3</accession>
<dbReference type="InterPro" id="IPR054049">
    <property type="entry name" value="SupH-like_C"/>
</dbReference>
<evidence type="ECO:0000313" key="3">
    <source>
        <dbReference type="EMBL" id="AKF03642.1"/>
    </source>
</evidence>
<dbReference type="Proteomes" id="UP000034883">
    <property type="component" value="Chromosome"/>
</dbReference>
<evidence type="ECO:0000259" key="2">
    <source>
        <dbReference type="SMART" id="SM00642"/>
    </source>
</evidence>
<evidence type="ECO:0000256" key="1">
    <source>
        <dbReference type="SAM" id="MobiDB-lite"/>
    </source>
</evidence>
<protein>
    <submittedName>
        <fullName evidence="3">Trehalose synthase</fullName>
    </submittedName>
</protein>
<dbReference type="RefSeq" id="WP_075097441.1">
    <property type="nucleotide sequence ID" value="NZ_CP011125.1"/>
</dbReference>
<feature type="domain" description="Glycosyl hydrolase family 13 catalytic" evidence="2">
    <location>
        <begin position="14"/>
        <end position="407"/>
    </location>
</feature>
<evidence type="ECO:0000313" key="4">
    <source>
        <dbReference type="Proteomes" id="UP000034883"/>
    </source>
</evidence>
<dbReference type="KEGG" id="samy:DB32_000791"/>
<dbReference type="Gene3D" id="3.90.400.10">
    <property type="entry name" value="Oligo-1,6-glucosidase, Domain 2"/>
    <property type="match status" value="1"/>
</dbReference>
<organism evidence="3 4">
    <name type="scientific">Sandaracinus amylolyticus</name>
    <dbReference type="NCBI Taxonomy" id="927083"/>
    <lineage>
        <taxon>Bacteria</taxon>
        <taxon>Pseudomonadati</taxon>
        <taxon>Myxococcota</taxon>
        <taxon>Polyangia</taxon>
        <taxon>Polyangiales</taxon>
        <taxon>Sandaracinaceae</taxon>
        <taxon>Sandaracinus</taxon>
    </lineage>
</organism>
<dbReference type="GO" id="GO:0005975">
    <property type="term" value="P:carbohydrate metabolic process"/>
    <property type="evidence" value="ECO:0007669"/>
    <property type="project" value="InterPro"/>
</dbReference>
<dbReference type="Pfam" id="PF00128">
    <property type="entry name" value="Alpha-amylase"/>
    <property type="match status" value="1"/>
</dbReference>
<dbReference type="InterPro" id="IPR013780">
    <property type="entry name" value="Glyco_hydro_b"/>
</dbReference>
<dbReference type="InterPro" id="IPR045857">
    <property type="entry name" value="O16G_dom_2"/>
</dbReference>
<dbReference type="SUPFAM" id="SSF51011">
    <property type="entry name" value="Glycosyl hydrolase domain"/>
    <property type="match status" value="1"/>
</dbReference>
<sequence length="580" mass="67181">MIEDLWYKNAIIYSLDLETFVDSNGDGCGDIEGLIRRLDYLEALGVDVLWLAPFHPSPNRDNGYDVSDHYGVDPRHGSLGDFVELVHQAKKRGLKIIIDLVVNHTSDQHAWFQRSRAGDPRFRDWYVWSKKRPSTWNEGMVFPGVQRATWTRDAQRKEFYFHRFYEFQPDLNIASSEVRAEIRRIIGFWLQVGVDGFRVDAVPFIIEHPDPANLEAPPRLRFEYLEEMRDFLQWRGSDCVLLGEANVLPDESCAYFRDGRGIHMMFNFWVNQHLFYALATGDVAPLREALIATRELPWSAQWAQFLRNHDELDLGRLEDAQRARVLARFGPDPSMQLYDRGIRRRLAPMLGSRAQSELAYSMAFALPGTPVIRYGDEIGMGDLLELRERDAVRTPMQWSNDPQAGFSTSESLVHPVIESGAYGYRHCNVADQRRDPGSMLRWMMRLVSIRKECPEIGWGRWEILESGSPHVLAMRLEWRDRSVVTLHNFDVHPQEVEIRVDVEDGHRLVDLWTPRESVAGEDGLHRIPLESFGYRWYRVGSLNYALRRTPEAPMLRDAAVPPRKPAKPRGGTKKRRKSQR</sequence>
<dbReference type="PANTHER" id="PTHR10357">
    <property type="entry name" value="ALPHA-AMYLASE FAMILY MEMBER"/>
    <property type="match status" value="1"/>
</dbReference>
<dbReference type="CDD" id="cd11334">
    <property type="entry name" value="AmyAc_TreS"/>
    <property type="match status" value="1"/>
</dbReference>
<dbReference type="OrthoDB" id="9805159at2"/>
<dbReference type="EMBL" id="CP011125">
    <property type="protein sequence ID" value="AKF03642.1"/>
    <property type="molecule type" value="Genomic_DNA"/>
</dbReference>